<dbReference type="PRINTS" id="PR00837">
    <property type="entry name" value="V5TPXLIKE"/>
</dbReference>
<evidence type="ECO:0000256" key="2">
    <source>
        <dbReference type="ARBA" id="ARBA00022525"/>
    </source>
</evidence>
<dbReference type="InterPro" id="IPR034113">
    <property type="entry name" value="SCP_GAPR1-like"/>
</dbReference>
<dbReference type="FunFam" id="3.40.33.10:FF:000002">
    <property type="entry name" value="Golgi-associated plant pathogenesis-related protein 1"/>
    <property type="match status" value="2"/>
</dbReference>
<comment type="subcellular location">
    <subcellularLocation>
        <location evidence="1">Secreted</location>
    </subcellularLocation>
</comment>
<dbReference type="SUPFAM" id="SSF55797">
    <property type="entry name" value="PR-1-like"/>
    <property type="match status" value="2"/>
</dbReference>
<evidence type="ECO:0000313" key="6">
    <source>
        <dbReference type="Proteomes" id="UP000037510"/>
    </source>
</evidence>
<dbReference type="PANTHER" id="PTHR10334">
    <property type="entry name" value="CYSTEINE-RICH SECRETORY PROTEIN-RELATED"/>
    <property type="match status" value="1"/>
</dbReference>
<dbReference type="Proteomes" id="UP000037510">
    <property type="component" value="Unassembled WGS sequence"/>
</dbReference>
<evidence type="ECO:0000256" key="3">
    <source>
        <dbReference type="SAM" id="MobiDB-lite"/>
    </source>
</evidence>
<dbReference type="CDD" id="cd05382">
    <property type="entry name" value="CAP_GAPR1-like"/>
    <property type="match status" value="2"/>
</dbReference>
<dbReference type="SMART" id="SM00198">
    <property type="entry name" value="SCP"/>
    <property type="match status" value="2"/>
</dbReference>
<dbReference type="InterPro" id="IPR014044">
    <property type="entry name" value="CAP_dom"/>
</dbReference>
<accession>A0A0L7L672</accession>
<feature type="domain" description="SCP" evidence="4">
    <location>
        <begin position="60"/>
        <end position="195"/>
    </location>
</feature>
<dbReference type="Gene3D" id="3.40.33.10">
    <property type="entry name" value="CAP"/>
    <property type="match status" value="2"/>
</dbReference>
<dbReference type="PROSITE" id="PS01009">
    <property type="entry name" value="CRISP_1"/>
    <property type="match status" value="2"/>
</dbReference>
<comment type="caution">
    <text evidence="5">The sequence shown here is derived from an EMBL/GenBank/DDBJ whole genome shotgun (WGS) entry which is preliminary data.</text>
</comment>
<proteinExistence type="predicted"/>
<feature type="region of interest" description="Disordered" evidence="3">
    <location>
        <begin position="208"/>
        <end position="249"/>
    </location>
</feature>
<keyword evidence="2" id="KW-0964">Secreted</keyword>
<evidence type="ECO:0000313" key="5">
    <source>
        <dbReference type="EMBL" id="KOB70811.1"/>
    </source>
</evidence>
<feature type="compositionally biased region" description="Low complexity" evidence="3">
    <location>
        <begin position="213"/>
        <end position="223"/>
    </location>
</feature>
<evidence type="ECO:0000259" key="4">
    <source>
        <dbReference type="SMART" id="SM00198"/>
    </source>
</evidence>
<dbReference type="InterPro" id="IPR001283">
    <property type="entry name" value="CRISP-related"/>
</dbReference>
<dbReference type="InterPro" id="IPR035940">
    <property type="entry name" value="CAP_sf"/>
</dbReference>
<organism evidence="5 6">
    <name type="scientific">Operophtera brumata</name>
    <name type="common">Winter moth</name>
    <name type="synonym">Phalaena brumata</name>
    <dbReference type="NCBI Taxonomy" id="104452"/>
    <lineage>
        <taxon>Eukaryota</taxon>
        <taxon>Metazoa</taxon>
        <taxon>Ecdysozoa</taxon>
        <taxon>Arthropoda</taxon>
        <taxon>Hexapoda</taxon>
        <taxon>Insecta</taxon>
        <taxon>Pterygota</taxon>
        <taxon>Neoptera</taxon>
        <taxon>Endopterygota</taxon>
        <taxon>Lepidoptera</taxon>
        <taxon>Glossata</taxon>
        <taxon>Ditrysia</taxon>
        <taxon>Geometroidea</taxon>
        <taxon>Geometridae</taxon>
        <taxon>Larentiinae</taxon>
        <taxon>Operophtera</taxon>
    </lineage>
</organism>
<dbReference type="GO" id="GO:0005576">
    <property type="term" value="C:extracellular region"/>
    <property type="evidence" value="ECO:0007669"/>
    <property type="project" value="UniProtKB-SubCell"/>
</dbReference>
<feature type="compositionally biased region" description="Low complexity" evidence="3">
    <location>
        <begin position="230"/>
        <end position="244"/>
    </location>
</feature>
<keyword evidence="6" id="KW-1185">Reference proteome</keyword>
<dbReference type="Pfam" id="PF00188">
    <property type="entry name" value="CAP"/>
    <property type="match status" value="2"/>
</dbReference>
<sequence length="413" mass="46687">MIRGLIVIQDYLSLHRSNSAYLPQVTSTIVLDCWNPYQEYLLISSIQRTKSKLFSSKASDFENEALEVHNEYRREHGTPPLVVNKDITKIAQKWAEELAKKDAMSYSLNQTYGESVYSGWTADPNTKIKARDCVDKWYSEINDYSFGREPEQLNCGHFTQLVWKTTKEIGVGSAKSKSGKLYVVANYYPPGNYTGHFSKNVTPPGAMQFATGSYSSSRSSNNNLPPPKSPNQRQPPRSPNQRNSKNLGDIASDLVSKLRSTSVSGEKFEEECLRAHNEYRRKHSVPPLELNKKLCKYAEDWAKTLAKKGKTEHRDQNDYGENIFFAWSSDPNFTVSGREPVDKWYSEIKSHKFGKEPSNLDSGHFTQVVWQDSKEVGIGVSRTKDGQVYVVANYSPPGNVMGSFSSKVLPPLH</sequence>
<feature type="domain" description="SCP" evidence="4">
    <location>
        <begin position="267"/>
        <end position="402"/>
    </location>
</feature>
<name>A0A0L7L672_OPEBR</name>
<reference evidence="5 6" key="1">
    <citation type="journal article" date="2015" name="Genome Biol. Evol.">
        <title>The genome of winter moth (Operophtera brumata) provides a genomic perspective on sexual dimorphism and phenology.</title>
        <authorList>
            <person name="Derks M.F."/>
            <person name="Smit S."/>
            <person name="Salis L."/>
            <person name="Schijlen E."/>
            <person name="Bossers A."/>
            <person name="Mateman C."/>
            <person name="Pijl A.S."/>
            <person name="de Ridder D."/>
            <person name="Groenen M.A."/>
            <person name="Visser M.E."/>
            <person name="Megens H.J."/>
        </authorList>
    </citation>
    <scope>NUCLEOTIDE SEQUENCE [LARGE SCALE GENOMIC DNA]</scope>
    <source>
        <strain evidence="5">WM2013NL</strain>
        <tissue evidence="5">Head and thorax</tissue>
    </source>
</reference>
<dbReference type="EMBL" id="JTDY01002739">
    <property type="protein sequence ID" value="KOB70811.1"/>
    <property type="molecule type" value="Genomic_DNA"/>
</dbReference>
<protein>
    <submittedName>
        <fullName evidence="5">SCP-related protein</fullName>
    </submittedName>
</protein>
<evidence type="ECO:0000256" key="1">
    <source>
        <dbReference type="ARBA" id="ARBA00004613"/>
    </source>
</evidence>
<dbReference type="InterPro" id="IPR018244">
    <property type="entry name" value="Allrgn_V5/Tpx1_CS"/>
</dbReference>
<dbReference type="STRING" id="104452.A0A0L7L672"/>
<gene>
    <name evidence="5" type="ORF">OBRU01_12028</name>
</gene>
<dbReference type="AlphaFoldDB" id="A0A0L7L672"/>